<organism evidence="3 4">
    <name type="scientific">Streptomyces phaeolivaceus</name>
    <dbReference type="NCBI Taxonomy" id="2653200"/>
    <lineage>
        <taxon>Bacteria</taxon>
        <taxon>Bacillati</taxon>
        <taxon>Actinomycetota</taxon>
        <taxon>Actinomycetes</taxon>
        <taxon>Kitasatosporales</taxon>
        <taxon>Streptomycetaceae</taxon>
        <taxon>Streptomyces</taxon>
    </lineage>
</organism>
<dbReference type="Pfam" id="PF00582">
    <property type="entry name" value="Usp"/>
    <property type="match status" value="2"/>
</dbReference>
<dbReference type="KEGG" id="sphv:F9278_20020"/>
<sequence>MTQQHVVAGVDGSLVSIRALDQAASEAARCGAVLRVLYAVPDRDEAGPVLASAAARVRERHPHLPVETHAVEGDAVRALARESADAVLTVVGTRGLGGLAGFVLGAVSTRLAARTRGPLMVVRGDCPRGDHSDDDRCRDVLLGLADDTDTEAADYALREAETRGARLRVLHSWTHRHTTPEPPSPIPATSPGQRRQAALYRAEEAVPRFALAGMRELHPGVEVEARTVRTAPAHALVEATRDAAVVVVGSHRPGGRHGGHPGPVTHALLHGAHCPVVIVPGG</sequence>
<reference evidence="3 4" key="1">
    <citation type="submission" date="2019-10" db="EMBL/GenBank/DDBJ databases">
        <title>Streptomyces sp. strain GY16 isolated from leaves of Broussonetia papyrifera.</title>
        <authorList>
            <person name="Mo P."/>
        </authorList>
    </citation>
    <scope>NUCLEOTIDE SEQUENCE [LARGE SCALE GENOMIC DNA]</scope>
    <source>
        <strain evidence="3 4">GY16</strain>
    </source>
</reference>
<dbReference type="EMBL" id="CP045096">
    <property type="protein sequence ID" value="QFQ98118.1"/>
    <property type="molecule type" value="Genomic_DNA"/>
</dbReference>
<proteinExistence type="inferred from homology"/>
<dbReference type="SUPFAM" id="SSF52402">
    <property type="entry name" value="Adenine nucleotide alpha hydrolases-like"/>
    <property type="match status" value="2"/>
</dbReference>
<keyword evidence="4" id="KW-1185">Reference proteome</keyword>
<dbReference type="InterPro" id="IPR006015">
    <property type="entry name" value="Universal_stress_UspA"/>
</dbReference>
<dbReference type="RefSeq" id="WP_152169587.1">
    <property type="nucleotide sequence ID" value="NZ_CP045096.1"/>
</dbReference>
<dbReference type="AlphaFoldDB" id="A0A5P8K5R7"/>
<evidence type="ECO:0000313" key="4">
    <source>
        <dbReference type="Proteomes" id="UP000327294"/>
    </source>
</evidence>
<dbReference type="InterPro" id="IPR006016">
    <property type="entry name" value="UspA"/>
</dbReference>
<accession>A0A5P8K5R7</accession>
<dbReference type="PANTHER" id="PTHR46268:SF6">
    <property type="entry name" value="UNIVERSAL STRESS PROTEIN UP12"/>
    <property type="match status" value="1"/>
</dbReference>
<evidence type="ECO:0000259" key="2">
    <source>
        <dbReference type="Pfam" id="PF00582"/>
    </source>
</evidence>
<name>A0A5P8K5R7_9ACTN</name>
<dbReference type="PANTHER" id="PTHR46268">
    <property type="entry name" value="STRESS RESPONSE PROTEIN NHAX"/>
    <property type="match status" value="1"/>
</dbReference>
<dbReference type="Gene3D" id="3.40.50.620">
    <property type="entry name" value="HUPs"/>
    <property type="match status" value="2"/>
</dbReference>
<feature type="domain" description="UspA" evidence="2">
    <location>
        <begin position="4"/>
        <end position="123"/>
    </location>
</feature>
<dbReference type="Proteomes" id="UP000327294">
    <property type="component" value="Chromosome"/>
</dbReference>
<protein>
    <submittedName>
        <fullName evidence="3">Universal stress protein</fullName>
    </submittedName>
</protein>
<comment type="similarity">
    <text evidence="1">Belongs to the universal stress protein A family.</text>
</comment>
<dbReference type="InterPro" id="IPR014729">
    <property type="entry name" value="Rossmann-like_a/b/a_fold"/>
</dbReference>
<evidence type="ECO:0000313" key="3">
    <source>
        <dbReference type="EMBL" id="QFQ98118.1"/>
    </source>
</evidence>
<feature type="domain" description="UspA" evidence="2">
    <location>
        <begin position="140"/>
        <end position="280"/>
    </location>
</feature>
<gene>
    <name evidence="3" type="ORF">F9278_20020</name>
</gene>
<evidence type="ECO:0000256" key="1">
    <source>
        <dbReference type="ARBA" id="ARBA00008791"/>
    </source>
</evidence>
<dbReference type="PRINTS" id="PR01438">
    <property type="entry name" value="UNVRSLSTRESS"/>
</dbReference>